<sequence>MELHELPVGTRIYYGGDMANQSDFGVIIKHLSDKFGQFVDTKLDDGRVQRSLPLCVFSPVYKGHGGTRFVTEQAYNEYQIAQIANVKKRLVEIQN</sequence>
<dbReference type="AlphaFoldDB" id="A0A0F9QSU5"/>
<proteinExistence type="predicted"/>
<name>A0A0F9QSU5_9ZZZZ</name>
<reference evidence="1" key="1">
    <citation type="journal article" date="2015" name="Nature">
        <title>Complex archaea that bridge the gap between prokaryotes and eukaryotes.</title>
        <authorList>
            <person name="Spang A."/>
            <person name="Saw J.H."/>
            <person name="Jorgensen S.L."/>
            <person name="Zaremba-Niedzwiedzka K."/>
            <person name="Martijn J."/>
            <person name="Lind A.E."/>
            <person name="van Eijk R."/>
            <person name="Schleper C."/>
            <person name="Guy L."/>
            <person name="Ettema T.J."/>
        </authorList>
    </citation>
    <scope>NUCLEOTIDE SEQUENCE</scope>
</reference>
<protein>
    <submittedName>
        <fullName evidence="1">Uncharacterized protein</fullName>
    </submittedName>
</protein>
<evidence type="ECO:0000313" key="1">
    <source>
        <dbReference type="EMBL" id="KKN47320.1"/>
    </source>
</evidence>
<organism evidence="1">
    <name type="scientific">marine sediment metagenome</name>
    <dbReference type="NCBI Taxonomy" id="412755"/>
    <lineage>
        <taxon>unclassified sequences</taxon>
        <taxon>metagenomes</taxon>
        <taxon>ecological metagenomes</taxon>
    </lineage>
</organism>
<accession>A0A0F9QSU5</accession>
<dbReference type="EMBL" id="LAZR01001283">
    <property type="protein sequence ID" value="KKN47320.1"/>
    <property type="molecule type" value="Genomic_DNA"/>
</dbReference>
<gene>
    <name evidence="1" type="ORF">LCGC14_0664260</name>
</gene>
<comment type="caution">
    <text evidence="1">The sequence shown here is derived from an EMBL/GenBank/DDBJ whole genome shotgun (WGS) entry which is preliminary data.</text>
</comment>